<protein>
    <recommendedName>
        <fullName evidence="2">DUF6759 domain-containing protein</fullName>
    </recommendedName>
</protein>
<dbReference type="Pfam" id="PF20545">
    <property type="entry name" value="DUF6759"/>
    <property type="match status" value="1"/>
</dbReference>
<evidence type="ECO:0000259" key="2">
    <source>
        <dbReference type="Pfam" id="PF20545"/>
    </source>
</evidence>
<evidence type="ECO:0000313" key="3">
    <source>
        <dbReference type="EMBL" id="SEF78252.1"/>
    </source>
</evidence>
<dbReference type="Proteomes" id="UP000236738">
    <property type="component" value="Unassembled WGS sequence"/>
</dbReference>
<dbReference type="EMBL" id="FNUS01000001">
    <property type="protein sequence ID" value="SEF78252.1"/>
    <property type="molecule type" value="Genomic_DNA"/>
</dbReference>
<sequence length="211" mass="24319">MKKITKTLMILSLVFFSQSFAQKKTDKEKKKYNYVLTTTNINDIEEFLATANHEDPRYPICKRRLVELKNATWMKNGPVTFMQPRPIMQVPKMQQQSFVDQTEFNELKKKNGEKHTTKTVNLLNSLFNPDLKSEEKIILVQNHSNCNIIFSIQGEKAIKLAIPAKGEDFAIVKKGEYHLESNICGISYKSTKNFQKSSILTLEDPVMLGNR</sequence>
<organism evidence="3 4">
    <name type="scientific">Halpernia humi</name>
    <dbReference type="NCBI Taxonomy" id="493375"/>
    <lineage>
        <taxon>Bacteria</taxon>
        <taxon>Pseudomonadati</taxon>
        <taxon>Bacteroidota</taxon>
        <taxon>Flavobacteriia</taxon>
        <taxon>Flavobacteriales</taxon>
        <taxon>Weeksellaceae</taxon>
        <taxon>Chryseobacterium group</taxon>
        <taxon>Halpernia</taxon>
    </lineage>
</organism>
<keyword evidence="4" id="KW-1185">Reference proteome</keyword>
<reference evidence="4" key="1">
    <citation type="submission" date="2016-10" db="EMBL/GenBank/DDBJ databases">
        <authorList>
            <person name="Varghese N."/>
            <person name="Submissions S."/>
        </authorList>
    </citation>
    <scope>NUCLEOTIDE SEQUENCE [LARGE SCALE GENOMIC DNA]</scope>
    <source>
        <strain evidence="4">DSM 21580</strain>
    </source>
</reference>
<name>A0A1H5UT04_9FLAO</name>
<gene>
    <name evidence="3" type="ORF">SAMN05421847_0912</name>
</gene>
<keyword evidence="1" id="KW-0732">Signal</keyword>
<accession>A0A1H5UT04</accession>
<dbReference type="InterPro" id="IPR046647">
    <property type="entry name" value="DUF6759"/>
</dbReference>
<dbReference type="RefSeq" id="WP_103912886.1">
    <property type="nucleotide sequence ID" value="NZ_FNUS01000001.1"/>
</dbReference>
<feature type="domain" description="DUF6759" evidence="2">
    <location>
        <begin position="114"/>
        <end position="203"/>
    </location>
</feature>
<dbReference type="AlphaFoldDB" id="A0A1H5UT04"/>
<dbReference type="OrthoDB" id="1451508at2"/>
<feature type="chain" id="PRO_5009286485" description="DUF6759 domain-containing protein" evidence="1">
    <location>
        <begin position="22"/>
        <end position="211"/>
    </location>
</feature>
<evidence type="ECO:0000313" key="4">
    <source>
        <dbReference type="Proteomes" id="UP000236738"/>
    </source>
</evidence>
<proteinExistence type="predicted"/>
<feature type="signal peptide" evidence="1">
    <location>
        <begin position="1"/>
        <end position="21"/>
    </location>
</feature>
<evidence type="ECO:0000256" key="1">
    <source>
        <dbReference type="SAM" id="SignalP"/>
    </source>
</evidence>